<gene>
    <name evidence="4" type="ORF">H4R20_003900</name>
</gene>
<feature type="compositionally biased region" description="Polar residues" evidence="1">
    <location>
        <begin position="306"/>
        <end position="327"/>
    </location>
</feature>
<protein>
    <submittedName>
        <fullName evidence="4">Uncharacterized protein</fullName>
    </submittedName>
</protein>
<feature type="region of interest" description="Disordered" evidence="1">
    <location>
        <begin position="352"/>
        <end position="441"/>
    </location>
</feature>
<proteinExistence type="predicted"/>
<keyword evidence="2" id="KW-0812">Transmembrane</keyword>
<feature type="chain" id="PRO_5040759191" evidence="3">
    <location>
        <begin position="24"/>
        <end position="462"/>
    </location>
</feature>
<feature type="region of interest" description="Disordered" evidence="1">
    <location>
        <begin position="28"/>
        <end position="62"/>
    </location>
</feature>
<feature type="compositionally biased region" description="Low complexity" evidence="1">
    <location>
        <begin position="28"/>
        <end position="37"/>
    </location>
</feature>
<feature type="transmembrane region" description="Helical" evidence="2">
    <location>
        <begin position="109"/>
        <end position="132"/>
    </location>
</feature>
<dbReference type="OrthoDB" id="5568769at2759"/>
<evidence type="ECO:0000313" key="5">
    <source>
        <dbReference type="Proteomes" id="UP001140094"/>
    </source>
</evidence>
<feature type="region of interest" description="Disordered" evidence="1">
    <location>
        <begin position="301"/>
        <end position="334"/>
    </location>
</feature>
<keyword evidence="5" id="KW-1185">Reference proteome</keyword>
<evidence type="ECO:0000256" key="1">
    <source>
        <dbReference type="SAM" id="MobiDB-lite"/>
    </source>
</evidence>
<keyword evidence="2" id="KW-0472">Membrane</keyword>
<evidence type="ECO:0000256" key="2">
    <source>
        <dbReference type="SAM" id="Phobius"/>
    </source>
</evidence>
<feature type="compositionally biased region" description="Polar residues" evidence="1">
    <location>
        <begin position="427"/>
        <end position="439"/>
    </location>
</feature>
<dbReference type="Proteomes" id="UP001140094">
    <property type="component" value="Unassembled WGS sequence"/>
</dbReference>
<dbReference type="EMBL" id="JANBUO010000910">
    <property type="protein sequence ID" value="KAJ2800872.1"/>
    <property type="molecule type" value="Genomic_DNA"/>
</dbReference>
<organism evidence="4 5">
    <name type="scientific">Coemansia guatemalensis</name>
    <dbReference type="NCBI Taxonomy" id="2761395"/>
    <lineage>
        <taxon>Eukaryota</taxon>
        <taxon>Fungi</taxon>
        <taxon>Fungi incertae sedis</taxon>
        <taxon>Zoopagomycota</taxon>
        <taxon>Kickxellomycotina</taxon>
        <taxon>Kickxellomycetes</taxon>
        <taxon>Kickxellales</taxon>
        <taxon>Kickxellaceae</taxon>
        <taxon>Coemansia</taxon>
    </lineage>
</organism>
<keyword evidence="3" id="KW-0732">Signal</keyword>
<accession>A0A9W8HVF4</accession>
<keyword evidence="2" id="KW-1133">Transmembrane helix</keyword>
<feature type="signal peptide" evidence="3">
    <location>
        <begin position="1"/>
        <end position="23"/>
    </location>
</feature>
<evidence type="ECO:0000313" key="4">
    <source>
        <dbReference type="EMBL" id="KAJ2800872.1"/>
    </source>
</evidence>
<reference evidence="4" key="1">
    <citation type="submission" date="2022-07" db="EMBL/GenBank/DDBJ databases">
        <title>Phylogenomic reconstructions and comparative analyses of Kickxellomycotina fungi.</title>
        <authorList>
            <person name="Reynolds N.K."/>
            <person name="Stajich J.E."/>
            <person name="Barry K."/>
            <person name="Grigoriev I.V."/>
            <person name="Crous P."/>
            <person name="Smith M.E."/>
        </authorList>
    </citation>
    <scope>NUCLEOTIDE SEQUENCE</scope>
    <source>
        <strain evidence="4">NRRL 1565</strain>
    </source>
</reference>
<comment type="caution">
    <text evidence="4">The sequence shown here is derived from an EMBL/GenBank/DDBJ whole genome shotgun (WGS) entry which is preliminary data.</text>
</comment>
<evidence type="ECO:0000256" key="3">
    <source>
        <dbReference type="SAM" id="SignalP"/>
    </source>
</evidence>
<name>A0A9W8HVF4_9FUNG</name>
<sequence length="462" mass="48900">MRFCAHAPLLCIVLLLLLGTTFAATDSADTTATNDKNNNADDDSSSSSIGNPQNGCPADGPKPITCKDGQDAVYVSQTSVQCAHYMCPPAKDQSDSNDDSDSSSKTKSVIIPAVLGTVIPLVAIAAGVFFYLHRRNRNRQSTDGHHQDAKYMSGYNNLDENAFGGYMRSPDGLSSGYSVSKWRDSAAQDANASGSRASIPIIFSAEYSGRPSAENSRETKLYNEDEAAPYRETRLYSGAASAEDVRKWAAPSVVNLNQMPQTPQMPQMPQMVVLNQSNGESRPGTAASRLEIDTAGARGVLGAGANRTSNDSGINADPSGNLQTPGSGDSPGVTEITTSIATEMPRIVQVGKTQATRAVETGAGQEQAAPGSPLRVSNNGWDSDSDYDSDSSNGEDSNALNSKKSTDHGTSDVPQLHGEQHTKEMGNGSQLQFETTPDDSFSKDVLAATNIFAEDNSQPRKP</sequence>
<dbReference type="AlphaFoldDB" id="A0A9W8HVF4"/>